<protein>
    <recommendedName>
        <fullName evidence="6">HTH arsR-type domain-containing protein</fullName>
    </recommendedName>
</protein>
<dbReference type="GO" id="GO:0003677">
    <property type="term" value="F:DNA binding"/>
    <property type="evidence" value="ECO:0007669"/>
    <property type="project" value="UniProtKB-KW"/>
</dbReference>
<keyword evidence="8" id="KW-1185">Reference proteome</keyword>
<dbReference type="SMART" id="SM00418">
    <property type="entry name" value="HTH_ARSR"/>
    <property type="match status" value="1"/>
</dbReference>
<keyword evidence="1" id="KW-0059">Arsenical resistance</keyword>
<evidence type="ECO:0000313" key="8">
    <source>
        <dbReference type="Proteomes" id="UP000271003"/>
    </source>
</evidence>
<keyword evidence="3" id="KW-0238">DNA-binding</keyword>
<gene>
    <name evidence="7" type="ORF">SUTMEG_14270</name>
</gene>
<dbReference type="Gene3D" id="1.10.10.10">
    <property type="entry name" value="Winged helix-like DNA-binding domain superfamily/Winged helix DNA-binding domain"/>
    <property type="match status" value="1"/>
</dbReference>
<evidence type="ECO:0000313" key="7">
    <source>
        <dbReference type="EMBL" id="BBF23536.1"/>
    </source>
</evidence>
<dbReference type="PROSITE" id="PS50987">
    <property type="entry name" value="HTH_ARSR_2"/>
    <property type="match status" value="1"/>
</dbReference>
<accession>A0A2Z6IFN9</accession>
<dbReference type="PRINTS" id="PR00778">
    <property type="entry name" value="HTHARSR"/>
</dbReference>
<dbReference type="GO" id="GO:0003700">
    <property type="term" value="F:DNA-binding transcription factor activity"/>
    <property type="evidence" value="ECO:0007669"/>
    <property type="project" value="InterPro"/>
</dbReference>
<keyword evidence="2" id="KW-0805">Transcription regulation</keyword>
<keyword evidence="4" id="KW-0804">Transcription</keyword>
<evidence type="ECO:0000256" key="4">
    <source>
        <dbReference type="ARBA" id="ARBA00023163"/>
    </source>
</evidence>
<dbReference type="EMBL" id="AP018786">
    <property type="protein sequence ID" value="BBF23536.1"/>
    <property type="molecule type" value="Genomic_DNA"/>
</dbReference>
<dbReference type="PANTHER" id="PTHR33154:SF18">
    <property type="entry name" value="ARSENICAL RESISTANCE OPERON REPRESSOR"/>
    <property type="match status" value="1"/>
</dbReference>
<dbReference type="AlphaFoldDB" id="A0A2Z6IFN9"/>
<dbReference type="PANTHER" id="PTHR33154">
    <property type="entry name" value="TRANSCRIPTIONAL REGULATOR, ARSR FAMILY"/>
    <property type="match status" value="1"/>
</dbReference>
<evidence type="ECO:0000256" key="3">
    <source>
        <dbReference type="ARBA" id="ARBA00023125"/>
    </source>
</evidence>
<dbReference type="InterPro" id="IPR001845">
    <property type="entry name" value="HTH_ArsR_DNA-bd_dom"/>
</dbReference>
<dbReference type="InterPro" id="IPR036388">
    <property type="entry name" value="WH-like_DNA-bd_sf"/>
</dbReference>
<dbReference type="Pfam" id="PF01022">
    <property type="entry name" value="HTH_5"/>
    <property type="match status" value="1"/>
</dbReference>
<dbReference type="InterPro" id="IPR036390">
    <property type="entry name" value="WH_DNA-bd_sf"/>
</dbReference>
<sequence>MTEHDLQKQAELFKALGHPSRLRMVIALGEGEKCVCELRELVGSDVSTVSKHLAVMRAAGLVESFKRGNFVYYRLLRGCVTTFIRCLEEAEKPEAQKNDMQTPAKQTDACGCSCGRGKEK</sequence>
<dbReference type="SUPFAM" id="SSF46785">
    <property type="entry name" value="Winged helix' DNA-binding domain"/>
    <property type="match status" value="1"/>
</dbReference>
<organism evidence="7 8">
    <name type="scientific">Sutterella megalosphaeroides</name>
    <dbReference type="NCBI Taxonomy" id="2494234"/>
    <lineage>
        <taxon>Bacteria</taxon>
        <taxon>Pseudomonadati</taxon>
        <taxon>Pseudomonadota</taxon>
        <taxon>Betaproteobacteria</taxon>
        <taxon>Burkholderiales</taxon>
        <taxon>Sutterellaceae</taxon>
        <taxon>Sutterella</taxon>
    </lineage>
</organism>
<evidence type="ECO:0000259" key="6">
    <source>
        <dbReference type="PROSITE" id="PS50987"/>
    </source>
</evidence>
<proteinExistence type="predicted"/>
<feature type="domain" description="HTH arsR-type" evidence="6">
    <location>
        <begin position="1"/>
        <end position="95"/>
    </location>
</feature>
<evidence type="ECO:0000256" key="2">
    <source>
        <dbReference type="ARBA" id="ARBA00023015"/>
    </source>
</evidence>
<reference evidence="7 8" key="1">
    <citation type="journal article" date="2018" name="Int. J. Syst. Evol. Microbiol.">
        <title>Mesosutterella multiformis gen. nov., sp. nov., a member of the family Sutterellaceae and Sutterella megalosphaeroides sp. nov., isolated from human faeces.</title>
        <authorList>
            <person name="Sakamoto M."/>
            <person name="Ikeyama N."/>
            <person name="Kunihiro T."/>
            <person name="Iino T."/>
            <person name="Yuki M."/>
            <person name="Ohkuma M."/>
        </authorList>
    </citation>
    <scope>NUCLEOTIDE SEQUENCE [LARGE SCALE GENOMIC DNA]</scope>
    <source>
        <strain evidence="7 8">6FBBBH3</strain>
    </source>
</reference>
<dbReference type="InterPro" id="IPR011991">
    <property type="entry name" value="ArsR-like_HTH"/>
</dbReference>
<dbReference type="RefSeq" id="WP_120177137.1">
    <property type="nucleotide sequence ID" value="NZ_AP018786.1"/>
</dbReference>
<evidence type="ECO:0000256" key="5">
    <source>
        <dbReference type="SAM" id="MobiDB-lite"/>
    </source>
</evidence>
<feature type="region of interest" description="Disordered" evidence="5">
    <location>
        <begin position="94"/>
        <end position="120"/>
    </location>
</feature>
<name>A0A2Z6IFN9_9BURK</name>
<dbReference type="NCBIfam" id="NF033788">
    <property type="entry name" value="HTH_metalloreg"/>
    <property type="match status" value="1"/>
</dbReference>
<dbReference type="OrthoDB" id="9791888at2"/>
<dbReference type="InterPro" id="IPR051081">
    <property type="entry name" value="HTH_MetalResp_TranReg"/>
</dbReference>
<dbReference type="KEGG" id="sutt:SUTMEG_14270"/>
<dbReference type="Proteomes" id="UP000271003">
    <property type="component" value="Chromosome"/>
</dbReference>
<dbReference type="CDD" id="cd00090">
    <property type="entry name" value="HTH_ARSR"/>
    <property type="match status" value="1"/>
</dbReference>
<evidence type="ECO:0000256" key="1">
    <source>
        <dbReference type="ARBA" id="ARBA00022849"/>
    </source>
</evidence>
<dbReference type="GO" id="GO:0046685">
    <property type="term" value="P:response to arsenic-containing substance"/>
    <property type="evidence" value="ECO:0007669"/>
    <property type="project" value="UniProtKB-KW"/>
</dbReference>